<dbReference type="OrthoDB" id="10324960at2759"/>
<dbReference type="EMBL" id="JAGMVJ010000008">
    <property type="protein sequence ID" value="KAH7088224.1"/>
    <property type="molecule type" value="Genomic_DNA"/>
</dbReference>
<reference evidence="2" key="1">
    <citation type="journal article" date="2021" name="Nat. Commun.">
        <title>Genetic determinants of endophytism in the Arabidopsis root mycobiome.</title>
        <authorList>
            <person name="Mesny F."/>
            <person name="Miyauchi S."/>
            <person name="Thiergart T."/>
            <person name="Pickel B."/>
            <person name="Atanasova L."/>
            <person name="Karlsson M."/>
            <person name="Huettel B."/>
            <person name="Barry K.W."/>
            <person name="Haridas S."/>
            <person name="Chen C."/>
            <person name="Bauer D."/>
            <person name="Andreopoulos W."/>
            <person name="Pangilinan J."/>
            <person name="LaButti K."/>
            <person name="Riley R."/>
            <person name="Lipzen A."/>
            <person name="Clum A."/>
            <person name="Drula E."/>
            <person name="Henrissat B."/>
            <person name="Kohler A."/>
            <person name="Grigoriev I.V."/>
            <person name="Martin F.M."/>
            <person name="Hacquard S."/>
        </authorList>
    </citation>
    <scope>NUCLEOTIDE SEQUENCE</scope>
    <source>
        <strain evidence="2">MPI-SDFR-AT-0120</strain>
    </source>
</reference>
<proteinExistence type="predicted"/>
<protein>
    <submittedName>
        <fullName evidence="2">Uncharacterized protein</fullName>
    </submittedName>
</protein>
<evidence type="ECO:0000313" key="3">
    <source>
        <dbReference type="Proteomes" id="UP000813461"/>
    </source>
</evidence>
<organism evidence="2 3">
    <name type="scientific">Paraphoma chrysanthemicola</name>
    <dbReference type="NCBI Taxonomy" id="798071"/>
    <lineage>
        <taxon>Eukaryota</taxon>
        <taxon>Fungi</taxon>
        <taxon>Dikarya</taxon>
        <taxon>Ascomycota</taxon>
        <taxon>Pezizomycotina</taxon>
        <taxon>Dothideomycetes</taxon>
        <taxon>Pleosporomycetidae</taxon>
        <taxon>Pleosporales</taxon>
        <taxon>Pleosporineae</taxon>
        <taxon>Phaeosphaeriaceae</taxon>
        <taxon>Paraphoma</taxon>
    </lineage>
</organism>
<sequence length="193" mass="21765">MRKDLNTAFESFALRPPHAHALNEMAHQETPKTKSAYRPVDEGYVSDMIKKSRKIELAAANPFISSKPSQSRTFSVTSFEDETQWDPPASKARTAELERSCRALAAKIKKPTRFPLRPLESTLVRARAEFTAAKQRAIESMYKVGSTLGKENQPTQSLGERKRGRQQDEDASVVTKRRAKLWTDGANTDETRL</sequence>
<dbReference type="Proteomes" id="UP000813461">
    <property type="component" value="Unassembled WGS sequence"/>
</dbReference>
<feature type="compositionally biased region" description="Polar residues" evidence="1">
    <location>
        <begin position="149"/>
        <end position="158"/>
    </location>
</feature>
<accession>A0A8K0VZ21</accession>
<comment type="caution">
    <text evidence="2">The sequence shown here is derived from an EMBL/GenBank/DDBJ whole genome shotgun (WGS) entry which is preliminary data.</text>
</comment>
<feature type="region of interest" description="Disordered" evidence="1">
    <location>
        <begin position="143"/>
        <end position="193"/>
    </location>
</feature>
<keyword evidence="3" id="KW-1185">Reference proteome</keyword>
<gene>
    <name evidence="2" type="ORF">FB567DRAFT_333659</name>
</gene>
<evidence type="ECO:0000256" key="1">
    <source>
        <dbReference type="SAM" id="MobiDB-lite"/>
    </source>
</evidence>
<feature type="compositionally biased region" description="Basic and acidic residues" evidence="1">
    <location>
        <begin position="159"/>
        <end position="168"/>
    </location>
</feature>
<name>A0A8K0VZ21_9PLEO</name>
<dbReference type="AlphaFoldDB" id="A0A8K0VZ21"/>
<evidence type="ECO:0000313" key="2">
    <source>
        <dbReference type="EMBL" id="KAH7088224.1"/>
    </source>
</evidence>